<name>A0ABS8WRM7_DATST</name>
<organism evidence="1 2">
    <name type="scientific">Datura stramonium</name>
    <name type="common">Jimsonweed</name>
    <name type="synonym">Common thornapple</name>
    <dbReference type="NCBI Taxonomy" id="4076"/>
    <lineage>
        <taxon>Eukaryota</taxon>
        <taxon>Viridiplantae</taxon>
        <taxon>Streptophyta</taxon>
        <taxon>Embryophyta</taxon>
        <taxon>Tracheophyta</taxon>
        <taxon>Spermatophyta</taxon>
        <taxon>Magnoliopsida</taxon>
        <taxon>eudicotyledons</taxon>
        <taxon>Gunneridae</taxon>
        <taxon>Pentapetalae</taxon>
        <taxon>asterids</taxon>
        <taxon>lamiids</taxon>
        <taxon>Solanales</taxon>
        <taxon>Solanaceae</taxon>
        <taxon>Solanoideae</taxon>
        <taxon>Datureae</taxon>
        <taxon>Datura</taxon>
    </lineage>
</organism>
<dbReference type="Proteomes" id="UP000823775">
    <property type="component" value="Unassembled WGS sequence"/>
</dbReference>
<protein>
    <submittedName>
        <fullName evidence="1">Uncharacterized protein</fullName>
    </submittedName>
</protein>
<comment type="caution">
    <text evidence="1">The sequence shown here is derived from an EMBL/GenBank/DDBJ whole genome shotgun (WGS) entry which is preliminary data.</text>
</comment>
<gene>
    <name evidence="1" type="ORF">HAX54_052712</name>
</gene>
<keyword evidence="2" id="KW-1185">Reference proteome</keyword>
<accession>A0ABS8WRM7</accession>
<evidence type="ECO:0000313" key="2">
    <source>
        <dbReference type="Proteomes" id="UP000823775"/>
    </source>
</evidence>
<evidence type="ECO:0000313" key="1">
    <source>
        <dbReference type="EMBL" id="MCE3052477.1"/>
    </source>
</evidence>
<proteinExistence type="predicted"/>
<reference evidence="1 2" key="1">
    <citation type="journal article" date="2021" name="BMC Genomics">
        <title>Datura genome reveals duplications of psychoactive alkaloid biosynthetic genes and high mutation rate following tissue culture.</title>
        <authorList>
            <person name="Rajewski A."/>
            <person name="Carter-House D."/>
            <person name="Stajich J."/>
            <person name="Litt A."/>
        </authorList>
    </citation>
    <scope>NUCLEOTIDE SEQUENCE [LARGE SCALE GENOMIC DNA]</scope>
    <source>
        <strain evidence="1">AR-01</strain>
    </source>
</reference>
<sequence length="121" mass="13667">MFGVKSVPRRRIGVLKNVPWNNGSKLKFIRMQSSRHSQYWPATKRSWRDGLHATPRSLRKLLDRPCVGDDVGGDAIDQILDSPRCSGTSFSHSCFAFLSNNWGQCFDLSVGSEMGNFSICW</sequence>
<dbReference type="EMBL" id="JACEIK010009638">
    <property type="protein sequence ID" value="MCE3052477.1"/>
    <property type="molecule type" value="Genomic_DNA"/>
</dbReference>